<evidence type="ECO:0000313" key="5">
    <source>
        <dbReference type="EMBL" id="BBZ35573.1"/>
    </source>
</evidence>
<feature type="domain" description="HTH lacI-type" evidence="4">
    <location>
        <begin position="1"/>
        <end position="50"/>
    </location>
</feature>
<evidence type="ECO:0000256" key="3">
    <source>
        <dbReference type="ARBA" id="ARBA00023163"/>
    </source>
</evidence>
<dbReference type="CDD" id="cd01392">
    <property type="entry name" value="HTH_LacI"/>
    <property type="match status" value="1"/>
</dbReference>
<keyword evidence="1" id="KW-0805">Transcription regulation</keyword>
<dbReference type="SUPFAM" id="SSF47413">
    <property type="entry name" value="lambda repressor-like DNA-binding domains"/>
    <property type="match status" value="1"/>
</dbReference>
<dbReference type="PROSITE" id="PS50932">
    <property type="entry name" value="HTH_LACI_2"/>
    <property type="match status" value="1"/>
</dbReference>
<keyword evidence="6" id="KW-1185">Reference proteome</keyword>
<evidence type="ECO:0000256" key="2">
    <source>
        <dbReference type="ARBA" id="ARBA00023125"/>
    </source>
</evidence>
<proteinExistence type="predicted"/>
<organism evidence="5 6">
    <name type="scientific">Mycolicibacterium confluentis</name>
    <dbReference type="NCBI Taxonomy" id="28047"/>
    <lineage>
        <taxon>Bacteria</taxon>
        <taxon>Bacillati</taxon>
        <taxon>Actinomycetota</taxon>
        <taxon>Actinomycetes</taxon>
        <taxon>Mycobacteriales</taxon>
        <taxon>Mycobacteriaceae</taxon>
        <taxon>Mycolicibacterium</taxon>
    </lineage>
</organism>
<keyword evidence="2" id="KW-0238">DNA-binding</keyword>
<dbReference type="EMBL" id="AP022612">
    <property type="protein sequence ID" value="BBZ35573.1"/>
    <property type="molecule type" value="Genomic_DNA"/>
</dbReference>
<dbReference type="GO" id="GO:0000976">
    <property type="term" value="F:transcription cis-regulatory region binding"/>
    <property type="evidence" value="ECO:0007669"/>
    <property type="project" value="TreeGrafter"/>
</dbReference>
<gene>
    <name evidence="5" type="ORF">MCNF_41780</name>
</gene>
<protein>
    <submittedName>
        <fullName evidence="5">LacI family transcriptional regulator</fullName>
    </submittedName>
</protein>
<dbReference type="PANTHER" id="PTHR30146">
    <property type="entry name" value="LACI-RELATED TRANSCRIPTIONAL REPRESSOR"/>
    <property type="match status" value="1"/>
</dbReference>
<dbReference type="InterPro" id="IPR046335">
    <property type="entry name" value="LacI/GalR-like_sensor"/>
</dbReference>
<dbReference type="Pfam" id="PF00356">
    <property type="entry name" value="LacI"/>
    <property type="match status" value="1"/>
</dbReference>
<accession>A0A7I7Y386</accession>
<dbReference type="Gene3D" id="3.40.50.2300">
    <property type="match status" value="2"/>
</dbReference>
<dbReference type="SUPFAM" id="SSF53822">
    <property type="entry name" value="Periplasmic binding protein-like I"/>
    <property type="match status" value="1"/>
</dbReference>
<name>A0A7I7Y386_9MYCO</name>
<sequence>MAAAAGVSPTTVSHVLNNRGRIAEETRDRVLEAARELGYQANVHAQQLVTRRSRIIAIQMPDLGLAQGPALPHSAYFLELINGAAAVADSLRYALVVLPSGGKSSILNGFAIDGAIIVDPQGDEQVFRSDVPMVTIGVALHRTRNVLTVDNDHADAARQVMDHFAGHGRHRPALLTDTTQRSYVNDVLAGYRNWIAEHEATESVVAVDSLNRADLDHAIVELSGVGADAVYASSDDLALALLDAAARAGVRVPDELAVASAVDSMSLTLTSPQISATNLFPFRTGETAAELLIDRLENGSDADSGRLIPTEFIARASSAGAHAL</sequence>
<dbReference type="Pfam" id="PF13377">
    <property type="entry name" value="Peripla_BP_3"/>
    <property type="match status" value="1"/>
</dbReference>
<dbReference type="SMART" id="SM00354">
    <property type="entry name" value="HTH_LACI"/>
    <property type="match status" value="1"/>
</dbReference>
<dbReference type="PANTHER" id="PTHR30146:SF153">
    <property type="entry name" value="LACTOSE OPERON REPRESSOR"/>
    <property type="match status" value="1"/>
</dbReference>
<evidence type="ECO:0000313" key="6">
    <source>
        <dbReference type="Proteomes" id="UP000466931"/>
    </source>
</evidence>
<dbReference type="GO" id="GO:0003700">
    <property type="term" value="F:DNA-binding transcription factor activity"/>
    <property type="evidence" value="ECO:0007669"/>
    <property type="project" value="TreeGrafter"/>
</dbReference>
<dbReference type="InterPro" id="IPR010982">
    <property type="entry name" value="Lambda_DNA-bd_dom_sf"/>
</dbReference>
<dbReference type="Gene3D" id="1.10.260.40">
    <property type="entry name" value="lambda repressor-like DNA-binding domains"/>
    <property type="match status" value="1"/>
</dbReference>
<reference evidence="5" key="2">
    <citation type="submission" date="2020-02" db="EMBL/GenBank/DDBJ databases">
        <authorList>
            <person name="Matsumoto Y."/>
            <person name="Motooka D."/>
            <person name="Nakamura S."/>
        </authorList>
    </citation>
    <scope>NUCLEOTIDE SEQUENCE</scope>
    <source>
        <strain evidence="5">JCM 13671</strain>
    </source>
</reference>
<reference evidence="5" key="1">
    <citation type="journal article" date="2019" name="Emerg. Microbes Infect.">
        <title>Comprehensive subspecies identification of 175 nontuberculous mycobacteria species based on 7547 genomic profiles.</title>
        <authorList>
            <person name="Matsumoto Y."/>
            <person name="Kinjo T."/>
            <person name="Motooka D."/>
            <person name="Nabeya D."/>
            <person name="Jung N."/>
            <person name="Uechi K."/>
            <person name="Horii T."/>
            <person name="Iida T."/>
            <person name="Fujita J."/>
            <person name="Nakamura S."/>
        </authorList>
    </citation>
    <scope>NUCLEOTIDE SEQUENCE [LARGE SCALE GENOMIC DNA]</scope>
    <source>
        <strain evidence="5">JCM 13671</strain>
    </source>
</reference>
<dbReference type="InterPro" id="IPR028082">
    <property type="entry name" value="Peripla_BP_I"/>
</dbReference>
<dbReference type="InterPro" id="IPR000843">
    <property type="entry name" value="HTH_LacI"/>
</dbReference>
<evidence type="ECO:0000259" key="4">
    <source>
        <dbReference type="PROSITE" id="PS50932"/>
    </source>
</evidence>
<dbReference type="Proteomes" id="UP000466931">
    <property type="component" value="Chromosome"/>
</dbReference>
<evidence type="ECO:0000256" key="1">
    <source>
        <dbReference type="ARBA" id="ARBA00023015"/>
    </source>
</evidence>
<keyword evidence="3" id="KW-0804">Transcription</keyword>
<dbReference type="AlphaFoldDB" id="A0A7I7Y386"/>